<dbReference type="Pfam" id="PF19127">
    <property type="entry name" value="Choline_bind_3"/>
    <property type="match status" value="1"/>
</dbReference>
<feature type="signal peptide" evidence="4">
    <location>
        <begin position="1"/>
        <end position="26"/>
    </location>
</feature>
<keyword evidence="4" id="KW-0732">Signal</keyword>
<dbReference type="PROSITE" id="PS51170">
    <property type="entry name" value="CW"/>
    <property type="match status" value="1"/>
</dbReference>
<accession>A0ABV1HK87</accession>
<sequence>MKKTGLAVFVLAAVMSLGAVGVTAFAATGWAQEGNNWVYYNNNGSKVTNAWRQAQDGTWRYLESSGAMAADKWVDNDDYYVDSSGIMITNKWLQVANSRKASGYDWYYFGTNGKCLKEKWAQIDGQYRYFGDTGAMETGWILDNMYYCDDSGVMVTGWKKLTPPEEYQDEDTHTGPFETASDGQYWYYFGTNGKKVVPNENGTNVKQKKINGTYYCLREDGAVQTGWVCVTGDESDSIEDYRLVDTDGKVRTGWYSAEPPEYLASHYDHDVEWFYFNSKGVPEVGPAKGSAKTSDLKRINGYTHLFNEYGTPVYGIQKVYTSSNGNEYTAYYFGNYPQSSMLTGKYNITEGGVSWPYYFNSTGKGYTGVYDNCLYYMGKLQKADSGSKYEVFTIPTGNSYKNYVVNTSGKIAKNTTVKDSNGVKYKTNSSGILVKEDDESVAGGDYRSPEEPEWDND</sequence>
<evidence type="ECO:0000256" key="4">
    <source>
        <dbReference type="SAM" id="SignalP"/>
    </source>
</evidence>
<feature type="region of interest" description="Disordered" evidence="3">
    <location>
        <begin position="428"/>
        <end position="457"/>
    </location>
</feature>
<comment type="caution">
    <text evidence="5">The sequence shown here is derived from an EMBL/GenBank/DDBJ whole genome shotgun (WGS) entry which is preliminary data.</text>
</comment>
<name>A0ABV1HK87_9FIRM</name>
<evidence type="ECO:0000256" key="3">
    <source>
        <dbReference type="SAM" id="MobiDB-lite"/>
    </source>
</evidence>
<proteinExistence type="predicted"/>
<organism evidence="5 6">
    <name type="scientific">Ventrimonas faecis</name>
    <dbReference type="NCBI Taxonomy" id="3133170"/>
    <lineage>
        <taxon>Bacteria</taxon>
        <taxon>Bacillati</taxon>
        <taxon>Bacillota</taxon>
        <taxon>Clostridia</taxon>
        <taxon>Lachnospirales</taxon>
        <taxon>Lachnospiraceae</taxon>
        <taxon>Ventrimonas</taxon>
    </lineage>
</organism>
<reference evidence="5 6" key="1">
    <citation type="submission" date="2024-03" db="EMBL/GenBank/DDBJ databases">
        <title>Human intestinal bacterial collection.</title>
        <authorList>
            <person name="Pauvert C."/>
            <person name="Hitch T.C.A."/>
            <person name="Clavel T."/>
        </authorList>
    </citation>
    <scope>NUCLEOTIDE SEQUENCE [LARGE SCALE GENOMIC DNA]</scope>
    <source>
        <strain evidence="5 6">CLA-AP-H27</strain>
    </source>
</reference>
<feature type="chain" id="PRO_5046907596" evidence="4">
    <location>
        <begin position="27"/>
        <end position="457"/>
    </location>
</feature>
<evidence type="ECO:0000313" key="5">
    <source>
        <dbReference type="EMBL" id="MEQ2562736.1"/>
    </source>
</evidence>
<evidence type="ECO:0000313" key="6">
    <source>
        <dbReference type="Proteomes" id="UP001437460"/>
    </source>
</evidence>
<gene>
    <name evidence="5" type="ORF">WMO41_06125</name>
</gene>
<dbReference type="RefSeq" id="WP_349228981.1">
    <property type="nucleotide sequence ID" value="NZ_JBBMFJ010000009.1"/>
</dbReference>
<dbReference type="EMBL" id="JBBMFJ010000009">
    <property type="protein sequence ID" value="MEQ2562736.1"/>
    <property type="molecule type" value="Genomic_DNA"/>
</dbReference>
<dbReference type="SUPFAM" id="SSF69360">
    <property type="entry name" value="Cell wall binding repeat"/>
    <property type="match status" value="1"/>
</dbReference>
<evidence type="ECO:0000256" key="1">
    <source>
        <dbReference type="ARBA" id="ARBA00022737"/>
    </source>
</evidence>
<dbReference type="Proteomes" id="UP001437460">
    <property type="component" value="Unassembled WGS sequence"/>
</dbReference>
<evidence type="ECO:0000256" key="2">
    <source>
        <dbReference type="PROSITE-ProRule" id="PRU00591"/>
    </source>
</evidence>
<keyword evidence="1" id="KW-0677">Repeat</keyword>
<dbReference type="InterPro" id="IPR018337">
    <property type="entry name" value="Cell_wall/Cho-bd_repeat"/>
</dbReference>
<protein>
    <submittedName>
        <fullName evidence="5">Cell wall-binding protein</fullName>
    </submittedName>
</protein>
<keyword evidence="6" id="KW-1185">Reference proteome</keyword>
<feature type="repeat" description="Cell wall-binding" evidence="2">
    <location>
        <begin position="27"/>
        <end position="46"/>
    </location>
</feature>
<dbReference type="Gene3D" id="2.10.270.10">
    <property type="entry name" value="Cholin Binding"/>
    <property type="match status" value="4"/>
</dbReference>